<name>A0ABP9AAJ0_9SPHI</name>
<evidence type="ECO:0000256" key="2">
    <source>
        <dbReference type="ARBA" id="ARBA00006275"/>
    </source>
</evidence>
<sequence>MLPYKLRIMKKIISIIVLISLGVFTSCNKDVLNKRPLSIISDEDVFTDPALINAYLTQVYAEMTFLGNDCSGIGQQGDAAWNAFDINDVSDESFPQWRDWNPSNAFTYKYGNLTINGGLLDWWGYGVIRKINEFLEKLPASPLSEEEIKAKLAEARFLRAFCYFAMVKRYGGVPLITAVQQISDPQDELYPPRATEQQVYDFIISEMDACANDLPEVVNGDNIGRPSKYAALALKSRAALYAGSIAQFGSVELNGVVGIPANLAKTYYQQSYDASQAIIESGKYALYNADADKTTNFRNIFLVKNHSEVIFAKRHDSMNQMSGGNGWCVDFFNCPRPQAWARGLYEQAYLEFAESFEYVDGSPGKLDRNTLPNKLLTTEELWGSRDPRFYATFYTQNTLWKGSQLDFHAGIRLPNGTIKTDGSYNGIPATGEQDYQGTGIGVLKYLDENHDNMAGANSGWATSAQDWLIFRYAEILLNHAEAAFELGNTADALSSINQIRTRAGIAVLNSVSRDQIHNERKVELAFEGHRYWDVRRWRTAVKELSVRWSGIRYILDAASGKYQIQIINNVDGASNIPQFRNENYYLPITNGRTANNPKLVENPGY</sequence>
<dbReference type="SUPFAM" id="SSF48452">
    <property type="entry name" value="TPR-like"/>
    <property type="match status" value="1"/>
</dbReference>
<dbReference type="InterPro" id="IPR011990">
    <property type="entry name" value="TPR-like_helical_dom_sf"/>
</dbReference>
<feature type="domain" description="RagB/SusD" evidence="6">
    <location>
        <begin position="308"/>
        <end position="605"/>
    </location>
</feature>
<keyword evidence="9" id="KW-1185">Reference proteome</keyword>
<dbReference type="InterPro" id="IPR033985">
    <property type="entry name" value="SusD-like_N"/>
</dbReference>
<keyword evidence="5" id="KW-0998">Cell outer membrane</keyword>
<dbReference type="Pfam" id="PF07980">
    <property type="entry name" value="SusD_RagB"/>
    <property type="match status" value="1"/>
</dbReference>
<evidence type="ECO:0000313" key="8">
    <source>
        <dbReference type="EMBL" id="GAA4777713.1"/>
    </source>
</evidence>
<comment type="caution">
    <text evidence="8">The sequence shown here is derived from an EMBL/GenBank/DDBJ whole genome shotgun (WGS) entry which is preliminary data.</text>
</comment>
<evidence type="ECO:0000256" key="5">
    <source>
        <dbReference type="ARBA" id="ARBA00023237"/>
    </source>
</evidence>
<feature type="domain" description="SusD-like N-terminal" evidence="7">
    <location>
        <begin position="122"/>
        <end position="239"/>
    </location>
</feature>
<accession>A0ABP9AAJ0</accession>
<evidence type="ECO:0000256" key="3">
    <source>
        <dbReference type="ARBA" id="ARBA00022729"/>
    </source>
</evidence>
<organism evidence="8 9">
    <name type="scientific">Olivibacter ginsenosidimutans</name>
    <dbReference type="NCBI Taxonomy" id="1176537"/>
    <lineage>
        <taxon>Bacteria</taxon>
        <taxon>Pseudomonadati</taxon>
        <taxon>Bacteroidota</taxon>
        <taxon>Sphingobacteriia</taxon>
        <taxon>Sphingobacteriales</taxon>
        <taxon>Sphingobacteriaceae</taxon>
        <taxon>Olivibacter</taxon>
    </lineage>
</organism>
<evidence type="ECO:0000256" key="4">
    <source>
        <dbReference type="ARBA" id="ARBA00023136"/>
    </source>
</evidence>
<evidence type="ECO:0000256" key="1">
    <source>
        <dbReference type="ARBA" id="ARBA00004442"/>
    </source>
</evidence>
<dbReference type="Pfam" id="PF14322">
    <property type="entry name" value="SusD-like_3"/>
    <property type="match status" value="1"/>
</dbReference>
<dbReference type="CDD" id="cd08977">
    <property type="entry name" value="SusD"/>
    <property type="match status" value="1"/>
</dbReference>
<evidence type="ECO:0000313" key="9">
    <source>
        <dbReference type="Proteomes" id="UP001501411"/>
    </source>
</evidence>
<dbReference type="Proteomes" id="UP001501411">
    <property type="component" value="Unassembled WGS sequence"/>
</dbReference>
<dbReference type="InterPro" id="IPR012944">
    <property type="entry name" value="SusD_RagB_dom"/>
</dbReference>
<evidence type="ECO:0000259" key="7">
    <source>
        <dbReference type="Pfam" id="PF14322"/>
    </source>
</evidence>
<proteinExistence type="inferred from homology"/>
<comment type="similarity">
    <text evidence="2">Belongs to the SusD family.</text>
</comment>
<dbReference type="Gene3D" id="1.25.40.390">
    <property type="match status" value="1"/>
</dbReference>
<keyword evidence="3" id="KW-0732">Signal</keyword>
<evidence type="ECO:0000259" key="6">
    <source>
        <dbReference type="Pfam" id="PF07980"/>
    </source>
</evidence>
<protein>
    <submittedName>
        <fullName evidence="8">RagB/SusD family nutrient uptake outer membrane protein</fullName>
    </submittedName>
</protein>
<dbReference type="EMBL" id="BAABIQ010000001">
    <property type="protein sequence ID" value="GAA4777713.1"/>
    <property type="molecule type" value="Genomic_DNA"/>
</dbReference>
<reference evidence="9" key="1">
    <citation type="journal article" date="2019" name="Int. J. Syst. Evol. Microbiol.">
        <title>The Global Catalogue of Microorganisms (GCM) 10K type strain sequencing project: providing services to taxonomists for standard genome sequencing and annotation.</title>
        <authorList>
            <consortium name="The Broad Institute Genomics Platform"/>
            <consortium name="The Broad Institute Genome Sequencing Center for Infectious Disease"/>
            <person name="Wu L."/>
            <person name="Ma J."/>
        </authorList>
    </citation>
    <scope>NUCLEOTIDE SEQUENCE [LARGE SCALE GENOMIC DNA]</scope>
    <source>
        <strain evidence="9">JCM 18200</strain>
    </source>
</reference>
<gene>
    <name evidence="8" type="ORF">GCM10023231_00110</name>
</gene>
<comment type="subcellular location">
    <subcellularLocation>
        <location evidence="1">Cell outer membrane</location>
    </subcellularLocation>
</comment>
<dbReference type="PROSITE" id="PS51257">
    <property type="entry name" value="PROKAR_LIPOPROTEIN"/>
    <property type="match status" value="1"/>
</dbReference>
<keyword evidence="4" id="KW-0472">Membrane</keyword>